<keyword evidence="1" id="KW-0863">Zinc-finger</keyword>
<dbReference type="InterPro" id="IPR001878">
    <property type="entry name" value="Znf_CCHC"/>
</dbReference>
<dbReference type="GO" id="GO:0003676">
    <property type="term" value="F:nucleic acid binding"/>
    <property type="evidence" value="ECO:0007669"/>
    <property type="project" value="InterPro"/>
</dbReference>
<reference evidence="4" key="1">
    <citation type="journal article" date="2020" name="Cell">
        <title>Large-Scale Comparative Analyses of Tick Genomes Elucidate Their Genetic Diversity and Vector Capacities.</title>
        <authorList>
            <consortium name="Tick Genome and Microbiome Consortium (TIGMIC)"/>
            <person name="Jia N."/>
            <person name="Wang J."/>
            <person name="Shi W."/>
            <person name="Du L."/>
            <person name="Sun Y."/>
            <person name="Zhan W."/>
            <person name="Jiang J.F."/>
            <person name="Wang Q."/>
            <person name="Zhang B."/>
            <person name="Ji P."/>
            <person name="Bell-Sakyi L."/>
            <person name="Cui X.M."/>
            <person name="Yuan T.T."/>
            <person name="Jiang B.G."/>
            <person name="Yang W.F."/>
            <person name="Lam T.T."/>
            <person name="Chang Q.C."/>
            <person name="Ding S.J."/>
            <person name="Wang X.J."/>
            <person name="Zhu J.G."/>
            <person name="Ruan X.D."/>
            <person name="Zhao L."/>
            <person name="Wei J.T."/>
            <person name="Ye R.Z."/>
            <person name="Que T.C."/>
            <person name="Du C.H."/>
            <person name="Zhou Y.H."/>
            <person name="Cheng J.X."/>
            <person name="Dai P.F."/>
            <person name="Guo W.B."/>
            <person name="Han X.H."/>
            <person name="Huang E.J."/>
            <person name="Li L.F."/>
            <person name="Wei W."/>
            <person name="Gao Y.C."/>
            <person name="Liu J.Z."/>
            <person name="Shao H.Z."/>
            <person name="Wang X."/>
            <person name="Wang C.C."/>
            <person name="Yang T.C."/>
            <person name="Huo Q.B."/>
            <person name="Li W."/>
            <person name="Chen H.Y."/>
            <person name="Chen S.E."/>
            <person name="Zhou L.G."/>
            <person name="Ni X.B."/>
            <person name="Tian J.H."/>
            <person name="Sheng Y."/>
            <person name="Liu T."/>
            <person name="Pan Y.S."/>
            <person name="Xia L.Y."/>
            <person name="Li J."/>
            <person name="Zhao F."/>
            <person name="Cao W.C."/>
        </authorList>
    </citation>
    <scope>NUCLEOTIDE SEQUENCE</scope>
    <source>
        <strain evidence="4">Rsan-2018</strain>
    </source>
</reference>
<evidence type="ECO:0000256" key="1">
    <source>
        <dbReference type="PROSITE-ProRule" id="PRU00047"/>
    </source>
</evidence>
<evidence type="ECO:0000259" key="3">
    <source>
        <dbReference type="PROSITE" id="PS50158"/>
    </source>
</evidence>
<dbReference type="GO" id="GO:0008270">
    <property type="term" value="F:zinc ion binding"/>
    <property type="evidence" value="ECO:0007669"/>
    <property type="project" value="UniProtKB-KW"/>
</dbReference>
<sequence length="203" mass="22145">MALEVRPSRPRPLQCLRCGRYGHITAACQRLERCLRCVDHHGKPASCTSKVRCLHCDRPRSADSAECQLWQRERRLAAFKASAPTYLPHREAQATLRSSSSGRSCPQLKQATGKSYAAVVGAPSKDPCQSGAQQRGPPAGSKKRGSAEPRRPKKAASQPHADQENANLRLLLRAVADVLPPENQLRSICLQAGGVHPPNSHHC</sequence>
<keyword evidence="5" id="KW-1185">Reference proteome</keyword>
<dbReference type="AlphaFoldDB" id="A0A9D4T0G0"/>
<protein>
    <recommendedName>
        <fullName evidence="3">CCHC-type domain-containing protein</fullName>
    </recommendedName>
</protein>
<dbReference type="PROSITE" id="PS50158">
    <property type="entry name" value="ZF_CCHC"/>
    <property type="match status" value="1"/>
</dbReference>
<feature type="region of interest" description="Disordered" evidence="2">
    <location>
        <begin position="121"/>
        <end position="163"/>
    </location>
</feature>
<evidence type="ECO:0000313" key="4">
    <source>
        <dbReference type="EMBL" id="KAH7961602.1"/>
    </source>
</evidence>
<organism evidence="4 5">
    <name type="scientific">Rhipicephalus sanguineus</name>
    <name type="common">Brown dog tick</name>
    <name type="synonym">Ixodes sanguineus</name>
    <dbReference type="NCBI Taxonomy" id="34632"/>
    <lineage>
        <taxon>Eukaryota</taxon>
        <taxon>Metazoa</taxon>
        <taxon>Ecdysozoa</taxon>
        <taxon>Arthropoda</taxon>
        <taxon>Chelicerata</taxon>
        <taxon>Arachnida</taxon>
        <taxon>Acari</taxon>
        <taxon>Parasitiformes</taxon>
        <taxon>Ixodida</taxon>
        <taxon>Ixodoidea</taxon>
        <taxon>Ixodidae</taxon>
        <taxon>Rhipicephalinae</taxon>
        <taxon>Rhipicephalus</taxon>
        <taxon>Rhipicephalus</taxon>
    </lineage>
</organism>
<keyword evidence="1" id="KW-0862">Zinc</keyword>
<feature type="domain" description="CCHC-type" evidence="3">
    <location>
        <begin position="15"/>
        <end position="30"/>
    </location>
</feature>
<comment type="caution">
    <text evidence="4">The sequence shown here is derived from an EMBL/GenBank/DDBJ whole genome shotgun (WGS) entry which is preliminary data.</text>
</comment>
<name>A0A9D4T0G0_RHISA</name>
<dbReference type="VEuPathDB" id="VectorBase:RSAN_041819"/>
<evidence type="ECO:0000256" key="2">
    <source>
        <dbReference type="SAM" id="MobiDB-lite"/>
    </source>
</evidence>
<keyword evidence="1" id="KW-0479">Metal-binding</keyword>
<gene>
    <name evidence="4" type="ORF">HPB52_010720</name>
</gene>
<evidence type="ECO:0000313" key="5">
    <source>
        <dbReference type="Proteomes" id="UP000821837"/>
    </source>
</evidence>
<accession>A0A9D4T0G0</accession>
<proteinExistence type="predicted"/>
<dbReference type="Proteomes" id="UP000821837">
    <property type="component" value="Chromosome 3"/>
</dbReference>
<dbReference type="EMBL" id="JABSTV010001249">
    <property type="protein sequence ID" value="KAH7961602.1"/>
    <property type="molecule type" value="Genomic_DNA"/>
</dbReference>
<reference evidence="4" key="2">
    <citation type="submission" date="2021-09" db="EMBL/GenBank/DDBJ databases">
        <authorList>
            <person name="Jia N."/>
            <person name="Wang J."/>
            <person name="Shi W."/>
            <person name="Du L."/>
            <person name="Sun Y."/>
            <person name="Zhan W."/>
            <person name="Jiang J."/>
            <person name="Wang Q."/>
            <person name="Zhang B."/>
            <person name="Ji P."/>
            <person name="Sakyi L.B."/>
            <person name="Cui X."/>
            <person name="Yuan T."/>
            <person name="Jiang B."/>
            <person name="Yang W."/>
            <person name="Lam T.T.-Y."/>
            <person name="Chang Q."/>
            <person name="Ding S."/>
            <person name="Wang X."/>
            <person name="Zhu J."/>
            <person name="Ruan X."/>
            <person name="Zhao L."/>
            <person name="Wei J."/>
            <person name="Que T."/>
            <person name="Du C."/>
            <person name="Cheng J."/>
            <person name="Dai P."/>
            <person name="Han X."/>
            <person name="Huang E."/>
            <person name="Gao Y."/>
            <person name="Liu J."/>
            <person name="Shao H."/>
            <person name="Ye R."/>
            <person name="Li L."/>
            <person name="Wei W."/>
            <person name="Wang X."/>
            <person name="Wang C."/>
            <person name="Huo Q."/>
            <person name="Li W."/>
            <person name="Guo W."/>
            <person name="Chen H."/>
            <person name="Chen S."/>
            <person name="Zhou L."/>
            <person name="Zhou L."/>
            <person name="Ni X."/>
            <person name="Tian J."/>
            <person name="Zhou Y."/>
            <person name="Sheng Y."/>
            <person name="Liu T."/>
            <person name="Pan Y."/>
            <person name="Xia L."/>
            <person name="Li J."/>
            <person name="Zhao F."/>
            <person name="Cao W."/>
        </authorList>
    </citation>
    <scope>NUCLEOTIDE SEQUENCE</scope>
    <source>
        <strain evidence="4">Rsan-2018</strain>
        <tissue evidence="4">Larvae</tissue>
    </source>
</reference>